<sequence>MATYQNFTYNIPRTPLSSQSPSSNPDNGFAFFAIAVLAISATAFLLLTYCFFATKCYLRCQRHGPSSHVSHDRATGHEDEVPADPYYLRGIDEFLIKEIPAFLYMKNDQESSSFLKCVVCLNEFQENKMLRILPKCGHAFHLDCIDVWLQSSSNCPLCRSTISSMSGYRFEKILAPNYPSQEDFVVIEVTGEDGTDGDQEISDSSRSHFATNLEQTMGDEGIHVREKYGEFSVPPLRRSLSMTSALDAPLRRSLSMDAVLDASVRSSTQDVTSQNRCFGEVRSHEDSSISSRRLFSSFGEGRRSRKTIVPVDF</sequence>
<dbReference type="EC" id="2.3.2.27" evidence="3"/>
<dbReference type="PANTHER" id="PTHR46913">
    <property type="entry name" value="RING-H2 FINGER PROTEIN ATL16"/>
    <property type="match status" value="1"/>
</dbReference>
<reference evidence="12 13" key="1">
    <citation type="journal article" date="2015" name="Proc. Natl. Acad. Sci. U.S.A.">
        <title>The resurrection genome of Boea hygrometrica: A blueprint for survival of dehydration.</title>
        <authorList>
            <person name="Xiao L."/>
            <person name="Yang G."/>
            <person name="Zhang L."/>
            <person name="Yang X."/>
            <person name="Zhao S."/>
            <person name="Ji Z."/>
            <person name="Zhou Q."/>
            <person name="Hu M."/>
            <person name="Wang Y."/>
            <person name="Chen M."/>
            <person name="Xu Y."/>
            <person name="Jin H."/>
            <person name="Xiao X."/>
            <person name="Hu G."/>
            <person name="Bao F."/>
            <person name="Hu Y."/>
            <person name="Wan P."/>
            <person name="Li L."/>
            <person name="Deng X."/>
            <person name="Kuang T."/>
            <person name="Xiang C."/>
            <person name="Zhu J.K."/>
            <person name="Oliver M.J."/>
            <person name="He Y."/>
        </authorList>
    </citation>
    <scope>NUCLEOTIDE SEQUENCE [LARGE SCALE GENOMIC DNA]</scope>
    <source>
        <strain evidence="13">cv. XS01</strain>
    </source>
</reference>
<comment type="catalytic activity">
    <reaction evidence="1">
        <text>S-ubiquitinyl-[E2 ubiquitin-conjugating enzyme]-L-cysteine + [acceptor protein]-L-lysine = [E2 ubiquitin-conjugating enzyme]-L-cysteine + N(6)-ubiquitinyl-[acceptor protein]-L-lysine.</text>
        <dbReference type="EC" id="2.3.2.27"/>
    </reaction>
</comment>
<evidence type="ECO:0000313" key="12">
    <source>
        <dbReference type="EMBL" id="KZV34359.1"/>
    </source>
</evidence>
<feature type="domain" description="RING-type" evidence="11">
    <location>
        <begin position="117"/>
        <end position="159"/>
    </location>
</feature>
<keyword evidence="5" id="KW-0479">Metal-binding</keyword>
<keyword evidence="10" id="KW-0812">Transmembrane</keyword>
<dbReference type="GO" id="GO:0061630">
    <property type="term" value="F:ubiquitin protein ligase activity"/>
    <property type="evidence" value="ECO:0007669"/>
    <property type="project" value="UniProtKB-EC"/>
</dbReference>
<comment type="pathway">
    <text evidence="2">Protein modification; protein ubiquitination.</text>
</comment>
<gene>
    <name evidence="12" type="ORF">F511_16878</name>
</gene>
<evidence type="ECO:0000256" key="9">
    <source>
        <dbReference type="PROSITE-ProRule" id="PRU00175"/>
    </source>
</evidence>
<dbReference type="SMART" id="SM00184">
    <property type="entry name" value="RING"/>
    <property type="match status" value="1"/>
</dbReference>
<keyword evidence="4" id="KW-0808">Transferase</keyword>
<evidence type="ECO:0000256" key="10">
    <source>
        <dbReference type="SAM" id="Phobius"/>
    </source>
</evidence>
<dbReference type="InterPro" id="IPR001841">
    <property type="entry name" value="Znf_RING"/>
</dbReference>
<evidence type="ECO:0000256" key="7">
    <source>
        <dbReference type="ARBA" id="ARBA00022786"/>
    </source>
</evidence>
<dbReference type="GO" id="GO:0008270">
    <property type="term" value="F:zinc ion binding"/>
    <property type="evidence" value="ECO:0007669"/>
    <property type="project" value="UniProtKB-KW"/>
</dbReference>
<dbReference type="Gene3D" id="3.30.40.10">
    <property type="entry name" value="Zinc/RING finger domain, C3HC4 (zinc finger)"/>
    <property type="match status" value="1"/>
</dbReference>
<evidence type="ECO:0000313" key="13">
    <source>
        <dbReference type="Proteomes" id="UP000250235"/>
    </source>
</evidence>
<dbReference type="Proteomes" id="UP000250235">
    <property type="component" value="Unassembled WGS sequence"/>
</dbReference>
<organism evidence="12 13">
    <name type="scientific">Dorcoceras hygrometricum</name>
    <dbReference type="NCBI Taxonomy" id="472368"/>
    <lineage>
        <taxon>Eukaryota</taxon>
        <taxon>Viridiplantae</taxon>
        <taxon>Streptophyta</taxon>
        <taxon>Embryophyta</taxon>
        <taxon>Tracheophyta</taxon>
        <taxon>Spermatophyta</taxon>
        <taxon>Magnoliopsida</taxon>
        <taxon>eudicotyledons</taxon>
        <taxon>Gunneridae</taxon>
        <taxon>Pentapetalae</taxon>
        <taxon>asterids</taxon>
        <taxon>lamiids</taxon>
        <taxon>Lamiales</taxon>
        <taxon>Gesneriaceae</taxon>
        <taxon>Didymocarpoideae</taxon>
        <taxon>Trichosporeae</taxon>
        <taxon>Loxocarpinae</taxon>
        <taxon>Dorcoceras</taxon>
    </lineage>
</organism>
<dbReference type="InterPro" id="IPR044600">
    <property type="entry name" value="ATL1/ATL16-like"/>
</dbReference>
<dbReference type="CDD" id="cd16461">
    <property type="entry name" value="RING-H2_EL5-like"/>
    <property type="match status" value="1"/>
</dbReference>
<dbReference type="GO" id="GO:0016567">
    <property type="term" value="P:protein ubiquitination"/>
    <property type="evidence" value="ECO:0007669"/>
    <property type="project" value="InterPro"/>
</dbReference>
<dbReference type="OrthoDB" id="8062037at2759"/>
<dbReference type="PROSITE" id="PS50089">
    <property type="entry name" value="ZF_RING_2"/>
    <property type="match status" value="1"/>
</dbReference>
<evidence type="ECO:0000256" key="2">
    <source>
        <dbReference type="ARBA" id="ARBA00004906"/>
    </source>
</evidence>
<dbReference type="SUPFAM" id="SSF57850">
    <property type="entry name" value="RING/U-box"/>
    <property type="match status" value="1"/>
</dbReference>
<dbReference type="AlphaFoldDB" id="A0A2Z7BLU8"/>
<keyword evidence="6 9" id="KW-0863">Zinc-finger</keyword>
<evidence type="ECO:0000256" key="4">
    <source>
        <dbReference type="ARBA" id="ARBA00022679"/>
    </source>
</evidence>
<name>A0A2Z7BLU8_9LAMI</name>
<dbReference type="PANTHER" id="PTHR46913:SF18">
    <property type="entry name" value="RING-TYPE E3 UBIQUITIN TRANSFERASE"/>
    <property type="match status" value="1"/>
</dbReference>
<dbReference type="EMBL" id="KV005084">
    <property type="protein sequence ID" value="KZV34359.1"/>
    <property type="molecule type" value="Genomic_DNA"/>
</dbReference>
<accession>A0A2Z7BLU8</accession>
<evidence type="ECO:0000259" key="11">
    <source>
        <dbReference type="PROSITE" id="PS50089"/>
    </source>
</evidence>
<evidence type="ECO:0000256" key="5">
    <source>
        <dbReference type="ARBA" id="ARBA00022723"/>
    </source>
</evidence>
<evidence type="ECO:0000256" key="3">
    <source>
        <dbReference type="ARBA" id="ARBA00012483"/>
    </source>
</evidence>
<keyword evidence="13" id="KW-1185">Reference proteome</keyword>
<keyword evidence="7" id="KW-0833">Ubl conjugation pathway</keyword>
<evidence type="ECO:0000256" key="8">
    <source>
        <dbReference type="ARBA" id="ARBA00022833"/>
    </source>
</evidence>
<keyword evidence="8" id="KW-0862">Zinc</keyword>
<evidence type="ECO:0000256" key="1">
    <source>
        <dbReference type="ARBA" id="ARBA00000900"/>
    </source>
</evidence>
<dbReference type="InterPro" id="IPR013083">
    <property type="entry name" value="Znf_RING/FYVE/PHD"/>
</dbReference>
<keyword evidence="10" id="KW-0472">Membrane</keyword>
<dbReference type="Pfam" id="PF13639">
    <property type="entry name" value="zf-RING_2"/>
    <property type="match status" value="1"/>
</dbReference>
<evidence type="ECO:0000256" key="6">
    <source>
        <dbReference type="ARBA" id="ARBA00022771"/>
    </source>
</evidence>
<protein>
    <recommendedName>
        <fullName evidence="3">RING-type E3 ubiquitin transferase</fullName>
        <ecNumber evidence="3">2.3.2.27</ecNumber>
    </recommendedName>
</protein>
<feature type="transmembrane region" description="Helical" evidence="10">
    <location>
        <begin position="29"/>
        <end position="52"/>
    </location>
</feature>
<proteinExistence type="predicted"/>
<keyword evidence="10" id="KW-1133">Transmembrane helix</keyword>